<dbReference type="InterPro" id="IPR050356">
    <property type="entry name" value="SulA_CellDiv_inhibitor"/>
</dbReference>
<dbReference type="PANTHER" id="PTHR35369">
    <property type="entry name" value="BLR3025 PROTEIN-RELATED"/>
    <property type="match status" value="1"/>
</dbReference>
<evidence type="ECO:0000313" key="3">
    <source>
        <dbReference type="EMBL" id="MFC0513531.1"/>
    </source>
</evidence>
<dbReference type="InterPro" id="IPR001126">
    <property type="entry name" value="UmuC"/>
</dbReference>
<evidence type="ECO:0000259" key="2">
    <source>
        <dbReference type="Pfam" id="PF00817"/>
    </source>
</evidence>
<sequence length="498" mass="55427">MQKRFMAIWFRHLLTDGLARRRPELAALPFVLAAPVKNKIVITASSMPAEREGAFTGMAVADARAAVPELLVVDDVPGQAAKLLRLIGLGCIRYTPVVSLDLPDGLMLDISGCAHLWGGEREYLKEIVLKLRAAGFDARAAIADTPGAAWAVVRYATRSPIIISGEQAAAICALPPAALRPEPEALERLHKLGFRNIGPLLETAPQALRRRFGKSLLLRIDQALGRVGEYWEPLVPPVPYTERLPCLEPIRTAPGIEIAIEKLLEALCLRLQQEGLGVRKAVLKCHRIDGRKVQTGISTTKGSHSVSHLLRLFKLQIDKIEPALGIELFVLEAPRVEEMETEQEQLWAEARGLGDTALAELLDRIAGKVGAGAIQRFLPAEHHWPEQSVKLAGSLTEQPETVWPELPRPIRLLGQPELIEVMALVPDRPPKVFTHKGRRHTIVKADGPERIGREWWRDGGEHRDYYIVEDNEGNRYWVFRSGHYDGDDAQWFLHGYFA</sequence>
<dbReference type="Pfam" id="PF00817">
    <property type="entry name" value="IMS"/>
    <property type="match status" value="1"/>
</dbReference>
<dbReference type="InterPro" id="IPR043502">
    <property type="entry name" value="DNA/RNA_pol_sf"/>
</dbReference>
<dbReference type="Proteomes" id="UP001589828">
    <property type="component" value="Unassembled WGS sequence"/>
</dbReference>
<reference evidence="3 4" key="1">
    <citation type="submission" date="2024-09" db="EMBL/GenBank/DDBJ databases">
        <authorList>
            <person name="Sun Q."/>
            <person name="Mori K."/>
        </authorList>
    </citation>
    <scope>NUCLEOTIDE SEQUENCE [LARGE SCALE GENOMIC DNA]</scope>
    <source>
        <strain evidence="3 4">NCAIM B.02415</strain>
    </source>
</reference>
<dbReference type="CDD" id="cd03468">
    <property type="entry name" value="PolY_like"/>
    <property type="match status" value="1"/>
</dbReference>
<dbReference type="EMBL" id="JBHLTS010000015">
    <property type="protein sequence ID" value="MFC0513531.1"/>
    <property type="molecule type" value="Genomic_DNA"/>
</dbReference>
<feature type="domain" description="UmuC" evidence="2">
    <location>
        <begin position="18"/>
        <end position="151"/>
    </location>
</feature>
<keyword evidence="1" id="KW-0227">DNA damage</keyword>
<name>A0ABV6L1J7_9SPHI</name>
<dbReference type="SUPFAM" id="SSF56672">
    <property type="entry name" value="DNA/RNA polymerases"/>
    <property type="match status" value="1"/>
</dbReference>
<evidence type="ECO:0000256" key="1">
    <source>
        <dbReference type="ARBA" id="ARBA00022763"/>
    </source>
</evidence>
<organism evidence="3 4">
    <name type="scientific">Mucilaginibacter angelicae</name>
    <dbReference type="NCBI Taxonomy" id="869718"/>
    <lineage>
        <taxon>Bacteria</taxon>
        <taxon>Pseudomonadati</taxon>
        <taxon>Bacteroidota</taxon>
        <taxon>Sphingobacteriia</taxon>
        <taxon>Sphingobacteriales</taxon>
        <taxon>Sphingobacteriaceae</taxon>
        <taxon>Mucilaginibacter</taxon>
    </lineage>
</organism>
<keyword evidence="4" id="KW-1185">Reference proteome</keyword>
<comment type="caution">
    <text evidence="3">The sequence shown here is derived from an EMBL/GenBank/DDBJ whole genome shotgun (WGS) entry which is preliminary data.</text>
</comment>
<dbReference type="PANTHER" id="PTHR35369:SF2">
    <property type="entry name" value="BLR3025 PROTEIN"/>
    <property type="match status" value="1"/>
</dbReference>
<accession>A0ABV6L1J7</accession>
<protein>
    <submittedName>
        <fullName evidence="3">DNA polymerase Y family protein</fullName>
    </submittedName>
</protein>
<evidence type="ECO:0000313" key="4">
    <source>
        <dbReference type="Proteomes" id="UP001589828"/>
    </source>
</evidence>
<gene>
    <name evidence="3" type="ORF">ACFFGT_04940</name>
</gene>
<proteinExistence type="predicted"/>